<protein>
    <recommendedName>
        <fullName evidence="1">N-acetyltransferase domain-containing protein</fullName>
    </recommendedName>
</protein>
<dbReference type="InterPro" id="IPR000182">
    <property type="entry name" value="GNAT_dom"/>
</dbReference>
<sequence>MMNMELITIAHWDDKLWRSIEPVYREAFPSGAKPEGILRSMLDRGIAHIHAGLIDGQAVAMAVTGIVNGAEGKRLIIDYLAVSRELRGRGAGTVFLDLILDWAKQTNNVLGVIIEAESGSSETHAQRIHFWEKNGFILTPYVHQYIWVPEPYQAMLKPLEQSAQVEDNGESLFRYINNFHKKAYRPSSK</sequence>
<evidence type="ECO:0000313" key="3">
    <source>
        <dbReference type="Proteomes" id="UP000838324"/>
    </source>
</evidence>
<dbReference type="SUPFAM" id="SSF55729">
    <property type="entry name" value="Acyl-CoA N-acyltransferases (Nat)"/>
    <property type="match status" value="1"/>
</dbReference>
<evidence type="ECO:0000313" key="2">
    <source>
        <dbReference type="EMBL" id="CAH1196005.1"/>
    </source>
</evidence>
<dbReference type="PROSITE" id="PS51186">
    <property type="entry name" value="GNAT"/>
    <property type="match status" value="1"/>
</dbReference>
<dbReference type="InterPro" id="IPR016181">
    <property type="entry name" value="Acyl_CoA_acyltransferase"/>
</dbReference>
<keyword evidence="3" id="KW-1185">Reference proteome</keyword>
<comment type="caution">
    <text evidence="2">The sequence shown here is derived from an EMBL/GenBank/DDBJ whole genome shotgun (WGS) entry which is preliminary data.</text>
</comment>
<dbReference type="CDD" id="cd04301">
    <property type="entry name" value="NAT_SF"/>
    <property type="match status" value="1"/>
</dbReference>
<feature type="domain" description="N-acetyltransferase" evidence="1">
    <location>
        <begin position="7"/>
        <end position="160"/>
    </location>
</feature>
<evidence type="ECO:0000259" key="1">
    <source>
        <dbReference type="PROSITE" id="PS51186"/>
    </source>
</evidence>
<dbReference type="Gene3D" id="3.40.630.30">
    <property type="match status" value="1"/>
</dbReference>
<gene>
    <name evidence="2" type="ORF">PAECIP111892_02144</name>
</gene>
<accession>A0ABN8G5J7</accession>
<proteinExistence type="predicted"/>
<dbReference type="Pfam" id="PF00583">
    <property type="entry name" value="Acetyltransf_1"/>
    <property type="match status" value="1"/>
</dbReference>
<reference evidence="2" key="1">
    <citation type="submission" date="2022-01" db="EMBL/GenBank/DDBJ databases">
        <authorList>
            <person name="Criscuolo A."/>
        </authorList>
    </citation>
    <scope>NUCLEOTIDE SEQUENCE</scope>
    <source>
        <strain evidence="2">CIP111892</strain>
    </source>
</reference>
<name>A0ABN8G5J7_9BACL</name>
<organism evidence="2 3">
    <name type="scientific">Paenibacillus auburnensis</name>
    <dbReference type="NCBI Taxonomy" id="2905649"/>
    <lineage>
        <taxon>Bacteria</taxon>
        <taxon>Bacillati</taxon>
        <taxon>Bacillota</taxon>
        <taxon>Bacilli</taxon>
        <taxon>Bacillales</taxon>
        <taxon>Paenibacillaceae</taxon>
        <taxon>Paenibacillus</taxon>
    </lineage>
</organism>
<dbReference type="Proteomes" id="UP000838324">
    <property type="component" value="Unassembled WGS sequence"/>
</dbReference>
<dbReference type="EMBL" id="CAKMMG010000001">
    <property type="protein sequence ID" value="CAH1196005.1"/>
    <property type="molecule type" value="Genomic_DNA"/>
</dbReference>